<organism evidence="1 2">
    <name type="scientific">Phytopseudomonas flavescens</name>
    <dbReference type="NCBI Taxonomy" id="29435"/>
    <lineage>
        <taxon>Bacteria</taxon>
        <taxon>Pseudomonadati</taxon>
        <taxon>Pseudomonadota</taxon>
        <taxon>Gammaproteobacteria</taxon>
        <taxon>Pseudomonadales</taxon>
        <taxon>Pseudomonadaceae</taxon>
        <taxon>Phytopseudomonas</taxon>
    </lineage>
</organism>
<evidence type="ECO:0000313" key="2">
    <source>
        <dbReference type="Proteomes" id="UP000198606"/>
    </source>
</evidence>
<sequence length="207" mass="23329">MSKEDRIHFEATLQKELNDIKCAALEVRAVKRGLKFRLDKKVVAELHFQYLVKSHAFTLIGFVSGGPIFDGVSKMDIPYQSNLGSESCFSFTTSGRQDKKLGPRIDGRVDIPQPEKASDICRHIRHVLEDYYIPLLIGCILPGERTVDDVVHSPTDYAYPAVFIHCALAYNPSILKDGMLEKIRANKYIIKNKTFDLALLNSCQLKG</sequence>
<name>A0A1G8M8X2_9GAMM</name>
<evidence type="ECO:0000313" key="1">
    <source>
        <dbReference type="EMBL" id="SDI64325.1"/>
    </source>
</evidence>
<proteinExistence type="predicted"/>
<dbReference type="RefSeq" id="WP_084308009.1">
    <property type="nucleotide sequence ID" value="NZ_FNDG01000021.1"/>
</dbReference>
<protein>
    <submittedName>
        <fullName evidence="1">Uncharacterized protein</fullName>
    </submittedName>
</protein>
<dbReference type="STRING" id="29435.SAMN05216588_1219"/>
<dbReference type="EMBL" id="FNDG01000021">
    <property type="protein sequence ID" value="SDI64325.1"/>
    <property type="molecule type" value="Genomic_DNA"/>
</dbReference>
<dbReference type="AlphaFoldDB" id="A0A1G8M8X2"/>
<reference evidence="1 2" key="1">
    <citation type="submission" date="2016-10" db="EMBL/GenBank/DDBJ databases">
        <authorList>
            <person name="de Groot N.N."/>
        </authorList>
    </citation>
    <scope>NUCLEOTIDE SEQUENCE [LARGE SCALE GENOMIC DNA]</scope>
    <source>
        <strain evidence="1 2">LMG 18387</strain>
    </source>
</reference>
<dbReference type="Proteomes" id="UP000198606">
    <property type="component" value="Unassembled WGS sequence"/>
</dbReference>
<gene>
    <name evidence="1" type="ORF">SAMN05216588_1219</name>
</gene>
<accession>A0A1G8M8X2</accession>